<proteinExistence type="predicted"/>
<evidence type="ECO:0000313" key="1">
    <source>
        <dbReference type="EMBL" id="KAK9807639.1"/>
    </source>
</evidence>
<comment type="caution">
    <text evidence="1">The sequence shown here is derived from an EMBL/GenBank/DDBJ whole genome shotgun (WGS) entry which is preliminary data.</text>
</comment>
<accession>A0AAW1PD27</accession>
<evidence type="ECO:0000313" key="2">
    <source>
        <dbReference type="Proteomes" id="UP001489004"/>
    </source>
</evidence>
<protein>
    <submittedName>
        <fullName evidence="1">Uncharacterized protein</fullName>
    </submittedName>
</protein>
<dbReference type="Proteomes" id="UP001489004">
    <property type="component" value="Unassembled WGS sequence"/>
</dbReference>
<organism evidence="1 2">
    <name type="scientific">[Myrmecia] bisecta</name>
    <dbReference type="NCBI Taxonomy" id="41462"/>
    <lineage>
        <taxon>Eukaryota</taxon>
        <taxon>Viridiplantae</taxon>
        <taxon>Chlorophyta</taxon>
        <taxon>core chlorophytes</taxon>
        <taxon>Trebouxiophyceae</taxon>
        <taxon>Trebouxiales</taxon>
        <taxon>Trebouxiaceae</taxon>
        <taxon>Myrmecia</taxon>
    </lineage>
</organism>
<keyword evidence="2" id="KW-1185">Reference proteome</keyword>
<gene>
    <name evidence="1" type="ORF">WJX72_005095</name>
</gene>
<reference evidence="1 2" key="1">
    <citation type="journal article" date="2024" name="Nat. Commun.">
        <title>Phylogenomics reveals the evolutionary origins of lichenization in chlorophyte algae.</title>
        <authorList>
            <person name="Puginier C."/>
            <person name="Libourel C."/>
            <person name="Otte J."/>
            <person name="Skaloud P."/>
            <person name="Haon M."/>
            <person name="Grisel S."/>
            <person name="Petersen M."/>
            <person name="Berrin J.G."/>
            <person name="Delaux P.M."/>
            <person name="Dal Grande F."/>
            <person name="Keller J."/>
        </authorList>
    </citation>
    <scope>NUCLEOTIDE SEQUENCE [LARGE SCALE GENOMIC DNA]</scope>
    <source>
        <strain evidence="1 2">SAG 2043</strain>
    </source>
</reference>
<name>A0AAW1PD27_9CHLO</name>
<sequence>MVLSESDCAAQLADLYLISSASTPQIGKERSFEVSQHPVDSREMSFHHPFLQRQPTLFPLAVQRAGQAWGGHTPINRRCAVCSGLLIARAR</sequence>
<dbReference type="AlphaFoldDB" id="A0AAW1PD27"/>
<dbReference type="EMBL" id="JALJOR010000012">
    <property type="protein sequence ID" value="KAK9807639.1"/>
    <property type="molecule type" value="Genomic_DNA"/>
</dbReference>